<dbReference type="Proteomes" id="UP000237631">
    <property type="component" value="Unassembled WGS sequence"/>
</dbReference>
<dbReference type="GO" id="GO:0061709">
    <property type="term" value="P:reticulophagy"/>
    <property type="evidence" value="ECO:0007669"/>
    <property type="project" value="TreeGrafter"/>
</dbReference>
<feature type="compositionally biased region" description="Basic and acidic residues" evidence="13">
    <location>
        <begin position="660"/>
        <end position="670"/>
    </location>
</feature>
<gene>
    <name evidence="14" type="ORF">CBER1_04698</name>
</gene>
<dbReference type="Pfam" id="PF13329">
    <property type="entry name" value="ATG2_CAD"/>
    <property type="match status" value="1"/>
</dbReference>
<feature type="compositionally biased region" description="Acidic residues" evidence="13">
    <location>
        <begin position="391"/>
        <end position="402"/>
    </location>
</feature>
<feature type="region of interest" description="Disordered" evidence="13">
    <location>
        <begin position="688"/>
        <end position="742"/>
    </location>
</feature>
<keyword evidence="5" id="KW-0813">Transport</keyword>
<evidence type="ECO:0000256" key="8">
    <source>
        <dbReference type="ARBA" id="ARBA00023055"/>
    </source>
</evidence>
<organism evidence="14 15">
    <name type="scientific">Cercospora berteroae</name>
    <dbReference type="NCBI Taxonomy" id="357750"/>
    <lineage>
        <taxon>Eukaryota</taxon>
        <taxon>Fungi</taxon>
        <taxon>Dikarya</taxon>
        <taxon>Ascomycota</taxon>
        <taxon>Pezizomycotina</taxon>
        <taxon>Dothideomycetes</taxon>
        <taxon>Dothideomycetidae</taxon>
        <taxon>Mycosphaerellales</taxon>
        <taxon>Mycosphaerellaceae</taxon>
        <taxon>Cercospora</taxon>
    </lineage>
</organism>
<comment type="similarity">
    <text evidence="3">Belongs to the ATG2 family.</text>
</comment>
<dbReference type="GO" id="GO:0034727">
    <property type="term" value="P:piecemeal microautophagy of the nucleus"/>
    <property type="evidence" value="ECO:0007669"/>
    <property type="project" value="TreeGrafter"/>
</dbReference>
<feature type="compositionally biased region" description="Polar residues" evidence="13">
    <location>
        <begin position="645"/>
        <end position="655"/>
    </location>
</feature>
<evidence type="ECO:0000256" key="1">
    <source>
        <dbReference type="ARBA" id="ARBA00004406"/>
    </source>
</evidence>
<proteinExistence type="inferred from homology"/>
<sequence length="2184" mass="238600">MAWWQKKLLRYGLRYGLSRTGLLDDSAIDLDSLDITVGRQNVIELRDVGLNIERISQLAQLPAAITLETAKITQLKLTIPADFYQSSIVVEVDGVEVAAIIEDGPGANVPRKEQRSRSRSPETARAPQHRKSNRRIHSPPPYHASAAVDDTRLPNVQDVAKSFLLDEPLDERRDLEALAYGSRGMEESFKSESSESEVGTGTGVGVPSFLTKFLQGIVERFQLEVRNVEVRLQTGVPNGSSEATFMTLRLRMGSANVERVDPTKPDKRREVNLAAITMDILSKDEVKAELSTLRPHTSAIRDPSMPASRNTSEPAASSVVSPLGNSTTTEHDTTSMQEEEDSRGATIPDNRIASSSTDSLERLMQSAMEPTEISVQTVKMAESASLSNDGDFADAQDGETFETEQQPHDLEIYPGDDNISWGSRRSRTSPPSQDLWNSMISGDDLPGSLHMASRAQVATPHAQSSRSSSPLALRHRRAVSPYDRAITSPGSWPRPDVSPPRQRQPGLQSWPSLEQGVRGVSEPLDRLLSPSFENAVDNKVTALEHARSASPASATGSLSDEIAAMDESMLESQVFSHEEAQSMYMSAMTGSRTLDMPGGWGSDTQSAQSVAPEALASSDRDQAAQTVSAVEHDLSQLDGARPSIEATSANTTPRAQTPIAHDRPPKDNSPDARIVAVELLHIDQITVSVPSPQDSENHGKQQVPTDSSPVRRPTSGARGMPGTFSAYSEMSASRRRGTDSTYTDTSNVFWAPESAKAPEASDGLVGIVVGVITVQAAIPTCQLLHKVSMNLAGALQHKDPGNENLSRSGSKQTSPPVSLHLRQLQVSLTENVKRMDAQSGPTLDPRHGLVDLFCRNIEVQLAETQTRMSIQDLVLSLGGQDLLRFDHKVDEMVESVTLAEQASAVAIEIAKKTLAADRRPITELSVQTKPVQLTLDLSLFDEAFDSFGGLSGILELGNSALSESGMRSPVTPPPTKGVRFVGEQRPATVAPELKLNARIGGFTTNLRSSACAVFLRTSTIKSVYREHGMVATIPRLVLSGPFNHSQTHEPPLMIDVATVRIEYLLNPQDNDLERLLTLLTPSRDQYDDDGDILIDTLLRQRRKGALLRIVVGDVKAKIDNLDCLAVLTSLGDDLAKLSAVTKYLPEDDKPGLLTLLRIKDAEARVPVNDRFGNLLFALQDLHLAHVGLPALLAFSIGDVFAQQVEGAELLHSLLPLTAVDNLPVIMARMIGNEIEPIVKVKLFNLCVEYSVPIILALTGMDRPLDPEEIVNEMAQSIANLALAGDHQVLRRSPASDVTSTPKKKTAISLLVHDSAARLTPQRLPSKALVVLNNAHVTTSVPPGDTMSARLELRKAAIFLTDRELEESSVDVKARNAQRLDDILKQRGYVSVATVRSAVVQFHATETGIEDAKAVEIDVKNELFLLETCADSTQTLFATLGALAPPTPPSKVPKYLTQPMPIEDMMASFSGAPFIQAEEEPETLFDVEHDLEEFNEELDLGISTFDDPDDLLAESEMTASLYGPVSGLLDMRADPDADSNIGDDPETAESLLEEDPFEMTISPEDGQLGDAALMRDLNRPSAAPDSGEVNPDSYDIVDLGFDALGSGQQALGDQHRFNPPFVGKHGQSKDKPHQDATVKLRLRDFHLIWHLHDGFDWQRTRDGIVDAVEQVEQRAEERKAKRRRSRQDPEDDESVIGDFLFNSIYIGVPADLDGQDLRRQINRGIDQEISETESVPASGISRPTIYSATGQPRNRQSQRRRLKLGRTRSHKIAFELSGVSADVLVFGSESIDVVSSVDLRIKDFEIFDKVPTSTWRKFLTHLESDPSAREKSKPMFHIQLDSVKTLESHSASEIILHVAVLPLRLHVDQDALDFITRFFEFKDPEMVDSQDTGEKPFIQRVEVETVDLSLDYKPKNVDYAGLRSGRTKEFMNFITLEGCNIRLKHAIIYGLGGFDLLHDTLSNIWTPDVIRNQLPRVLSGLAPVRSLVNLGVGVRDVVAIPVREYKKDGRIVRSIQKGAFQFGKTTASELARLGAKVALGTQTMLANAEEFLAPGSSTGGRSKLSSSPGWHEGGHLSDEDDPERQRAVSAYANQPLGVLSGLRSARRHLEHDLLTARDALIAVQGEVLESRGPGEVAGAVVKHAPTVILRPVIGATRAVGTALLGVGNAVDRGNLRKVDDKYKRR</sequence>
<dbReference type="InterPro" id="IPR026849">
    <property type="entry name" value="ATG2"/>
</dbReference>
<name>A0A2S6BR27_9PEZI</name>
<dbReference type="GO" id="GO:0000422">
    <property type="term" value="P:autophagy of mitochondrion"/>
    <property type="evidence" value="ECO:0007669"/>
    <property type="project" value="TreeGrafter"/>
</dbReference>
<reference evidence="15" key="1">
    <citation type="journal article" date="2017" name="bioRxiv">
        <title>Conservation of a gene cluster reveals novel cercosporin biosynthetic mechanisms and extends production to the genus Colletotrichum.</title>
        <authorList>
            <person name="de Jonge R."/>
            <person name="Ebert M.K."/>
            <person name="Huitt-Roehl C.R."/>
            <person name="Pal P."/>
            <person name="Suttle J.C."/>
            <person name="Spanner R.E."/>
            <person name="Neubauer J.D."/>
            <person name="Jurick W.M.II."/>
            <person name="Stott K.A."/>
            <person name="Secor G.A."/>
            <person name="Thomma B.P.H.J."/>
            <person name="Van de Peer Y."/>
            <person name="Townsend C.A."/>
            <person name="Bolton M.D."/>
        </authorList>
    </citation>
    <scope>NUCLEOTIDE SEQUENCE [LARGE SCALE GENOMIC DNA]</scope>
    <source>
        <strain evidence="15">CBS538.71</strain>
    </source>
</reference>
<feature type="region of interest" description="Disordered" evidence="13">
    <location>
        <begin position="2051"/>
        <end position="2083"/>
    </location>
</feature>
<feature type="compositionally biased region" description="Low complexity" evidence="13">
    <location>
        <begin position="2054"/>
        <end position="2066"/>
    </location>
</feature>
<comment type="catalytic activity">
    <reaction evidence="11">
        <text>a 1,2-diacyl-sn-glycero-3-phosphoethanolamine(in) = a 1,2-diacyl-sn-glycero-3-phosphoethanolamine(out)</text>
        <dbReference type="Rhea" id="RHEA:38895"/>
        <dbReference type="ChEBI" id="CHEBI:64612"/>
    </reaction>
</comment>
<comment type="catalytic activity">
    <reaction evidence="12">
        <text>a 1,2-diacyl-sn-glycero-3-phosphocholine(in) = a 1,2-diacyl-sn-glycero-3-phosphocholine(out)</text>
        <dbReference type="Rhea" id="RHEA:38571"/>
        <dbReference type="ChEBI" id="CHEBI:57643"/>
    </reaction>
</comment>
<evidence type="ECO:0000256" key="9">
    <source>
        <dbReference type="ARBA" id="ARBA00023136"/>
    </source>
</evidence>
<feature type="region of interest" description="Disordered" evidence="13">
    <location>
        <begin position="1730"/>
        <end position="1761"/>
    </location>
</feature>
<dbReference type="GO" id="GO:0061723">
    <property type="term" value="P:glycophagy"/>
    <property type="evidence" value="ECO:0007669"/>
    <property type="project" value="TreeGrafter"/>
</dbReference>
<evidence type="ECO:0000256" key="5">
    <source>
        <dbReference type="ARBA" id="ARBA00022448"/>
    </source>
</evidence>
<dbReference type="GO" id="GO:0006869">
    <property type="term" value="P:lipid transport"/>
    <property type="evidence" value="ECO:0007669"/>
    <property type="project" value="UniProtKB-KW"/>
</dbReference>
<comment type="subcellular location">
    <subcellularLocation>
        <location evidence="1">Endoplasmic reticulum membrane</location>
        <topology evidence="1">Peripheral membrane protein</topology>
    </subcellularLocation>
    <subcellularLocation>
        <location evidence="2">Preautophagosomal structure membrane</location>
        <topology evidence="2">Peripheral membrane protein</topology>
    </subcellularLocation>
</comment>
<feature type="compositionally biased region" description="Polar residues" evidence="13">
    <location>
        <begin position="1743"/>
        <end position="1754"/>
    </location>
</feature>
<accession>A0A2S6BR27</accession>
<evidence type="ECO:0000256" key="4">
    <source>
        <dbReference type="ARBA" id="ARBA00018070"/>
    </source>
</evidence>
<evidence type="ECO:0000256" key="2">
    <source>
        <dbReference type="ARBA" id="ARBA00004623"/>
    </source>
</evidence>
<evidence type="ECO:0000256" key="13">
    <source>
        <dbReference type="SAM" id="MobiDB-lite"/>
    </source>
</evidence>
<dbReference type="STRING" id="357750.A0A2S6BR27"/>
<dbReference type="GO" id="GO:0043495">
    <property type="term" value="F:protein-membrane adaptor activity"/>
    <property type="evidence" value="ECO:0007669"/>
    <property type="project" value="TreeGrafter"/>
</dbReference>
<dbReference type="GO" id="GO:0005789">
    <property type="term" value="C:endoplasmic reticulum membrane"/>
    <property type="evidence" value="ECO:0007669"/>
    <property type="project" value="UniProtKB-SubCell"/>
</dbReference>
<dbReference type="EMBL" id="PNEN01001796">
    <property type="protein sequence ID" value="PPJ49910.1"/>
    <property type="molecule type" value="Genomic_DNA"/>
</dbReference>
<evidence type="ECO:0000256" key="7">
    <source>
        <dbReference type="ARBA" id="ARBA00023006"/>
    </source>
</evidence>
<feature type="compositionally biased region" description="Polar residues" evidence="13">
    <location>
        <begin position="307"/>
        <end position="328"/>
    </location>
</feature>
<evidence type="ECO:0000256" key="12">
    <source>
        <dbReference type="ARBA" id="ARBA00024631"/>
    </source>
</evidence>
<feature type="region of interest" description="Disordered" evidence="13">
    <location>
        <begin position="798"/>
        <end position="817"/>
    </location>
</feature>
<comment type="catalytic activity">
    <reaction evidence="10">
        <text>a 1,2-diacyl-sn-glycero-3-phospho-L-serine(in) = a 1,2-diacyl-sn-glycero-3-phospho-L-serine(out)</text>
        <dbReference type="Rhea" id="RHEA:38663"/>
        <dbReference type="ChEBI" id="CHEBI:57262"/>
    </reaction>
</comment>
<evidence type="ECO:0000256" key="10">
    <source>
        <dbReference type="ARBA" id="ARBA00024479"/>
    </source>
</evidence>
<feature type="region of interest" description="Disordered" evidence="13">
    <location>
        <begin position="292"/>
        <end position="359"/>
    </location>
</feature>
<dbReference type="GO" id="GO:0032266">
    <property type="term" value="F:phosphatidylinositol-3-phosphate binding"/>
    <property type="evidence" value="ECO:0007669"/>
    <property type="project" value="TreeGrafter"/>
</dbReference>
<feature type="region of interest" description="Disordered" evidence="13">
    <location>
        <begin position="105"/>
        <end position="151"/>
    </location>
</feature>
<keyword evidence="6" id="KW-0256">Endoplasmic reticulum</keyword>
<keyword evidence="9" id="KW-0472">Membrane</keyword>
<protein>
    <recommendedName>
        <fullName evidence="4">Autophagy-related protein 2</fullName>
    </recommendedName>
</protein>
<feature type="compositionally biased region" description="Polar residues" evidence="13">
    <location>
        <begin position="688"/>
        <end position="708"/>
    </location>
</feature>
<keyword evidence="15" id="KW-1185">Reference proteome</keyword>
<feature type="region of interest" description="Disordered" evidence="13">
    <location>
        <begin position="389"/>
        <end position="516"/>
    </location>
</feature>
<feature type="compositionally biased region" description="Basic and acidic residues" evidence="13">
    <location>
        <begin position="110"/>
        <end position="122"/>
    </location>
</feature>
<evidence type="ECO:0000313" key="14">
    <source>
        <dbReference type="EMBL" id="PPJ49910.1"/>
    </source>
</evidence>
<dbReference type="OrthoDB" id="18982at2759"/>
<evidence type="ECO:0000256" key="6">
    <source>
        <dbReference type="ARBA" id="ARBA00022824"/>
    </source>
</evidence>
<evidence type="ECO:0000313" key="15">
    <source>
        <dbReference type="Proteomes" id="UP000237631"/>
    </source>
</evidence>
<keyword evidence="8" id="KW-0445">Lipid transport</keyword>
<dbReference type="GO" id="GO:0000045">
    <property type="term" value="P:autophagosome assembly"/>
    <property type="evidence" value="ECO:0007669"/>
    <property type="project" value="TreeGrafter"/>
</dbReference>
<dbReference type="GO" id="GO:0034045">
    <property type="term" value="C:phagophore assembly site membrane"/>
    <property type="evidence" value="ECO:0007669"/>
    <property type="project" value="UniProtKB-SubCell"/>
</dbReference>
<feature type="compositionally biased region" description="Polar residues" evidence="13">
    <location>
        <begin position="420"/>
        <end position="440"/>
    </location>
</feature>
<dbReference type="PANTHER" id="PTHR13190">
    <property type="entry name" value="AUTOPHAGY-RELATED 2, ISOFORM A"/>
    <property type="match status" value="1"/>
</dbReference>
<feature type="compositionally biased region" description="Polar residues" evidence="13">
    <location>
        <begin position="803"/>
        <end position="816"/>
    </location>
</feature>
<keyword evidence="7" id="KW-0072">Autophagy</keyword>
<evidence type="ECO:0000256" key="11">
    <source>
        <dbReference type="ARBA" id="ARBA00024615"/>
    </source>
</evidence>
<feature type="compositionally biased region" description="Basic residues" evidence="13">
    <location>
        <begin position="127"/>
        <end position="137"/>
    </location>
</feature>
<dbReference type="PANTHER" id="PTHR13190:SF1">
    <property type="entry name" value="AUTOPHAGY-RELATED 2, ISOFORM A"/>
    <property type="match status" value="1"/>
</dbReference>
<feature type="region of interest" description="Disordered" evidence="13">
    <location>
        <begin position="595"/>
        <end position="670"/>
    </location>
</feature>
<comment type="caution">
    <text evidence="14">The sequence shown here is derived from an EMBL/GenBank/DDBJ whole genome shotgun (WGS) entry which is preliminary data.</text>
</comment>
<feature type="compositionally biased region" description="Polar residues" evidence="13">
    <location>
        <begin position="461"/>
        <end position="470"/>
    </location>
</feature>
<dbReference type="GO" id="GO:0061908">
    <property type="term" value="C:phagophore"/>
    <property type="evidence" value="ECO:0007669"/>
    <property type="project" value="TreeGrafter"/>
</dbReference>
<evidence type="ECO:0000256" key="3">
    <source>
        <dbReference type="ARBA" id="ARBA00009714"/>
    </source>
</evidence>